<keyword evidence="3" id="KW-0678">Repressor</keyword>
<accession>A0A155E2A3</accession>
<dbReference type="GO" id="GO:0006276">
    <property type="term" value="P:plasmid maintenance"/>
    <property type="evidence" value="ECO:0007669"/>
    <property type="project" value="InterPro"/>
</dbReference>
<dbReference type="SUPFAM" id="SSF50118">
    <property type="entry name" value="Cell growth inhibitor/plasmid maintenance toxic component"/>
    <property type="match status" value="1"/>
</dbReference>
<dbReference type="Proteomes" id="UP000244004">
    <property type="component" value="Unassembled WGS sequence"/>
</dbReference>
<keyword evidence="4" id="KW-1277">Toxin-antitoxin system</keyword>
<dbReference type="Pfam" id="PF01845">
    <property type="entry name" value="CcdB"/>
    <property type="match status" value="1"/>
</dbReference>
<accession>A0A3S0GF94</accession>
<comment type="caution">
    <text evidence="9">The sequence shown here is derived from an EMBL/GenBank/DDBJ whole genome shotgun (WGS) entry which is preliminary data.</text>
</comment>
<proteinExistence type="inferred from homology"/>
<dbReference type="GO" id="GO:0008657">
    <property type="term" value="F:DNA topoisomerase type II (double strand cut, ATP-hydrolyzing) inhibitor activity"/>
    <property type="evidence" value="ECO:0007669"/>
    <property type="project" value="InterPro"/>
</dbReference>
<evidence type="ECO:0000313" key="10">
    <source>
        <dbReference type="Proteomes" id="UP000244004"/>
    </source>
</evidence>
<dbReference type="Gene3D" id="2.30.30.110">
    <property type="match status" value="1"/>
</dbReference>
<evidence type="ECO:0000256" key="7">
    <source>
        <dbReference type="ARBA" id="ARBA00029628"/>
    </source>
</evidence>
<evidence type="ECO:0000256" key="2">
    <source>
        <dbReference type="ARBA" id="ARBA00015075"/>
    </source>
</evidence>
<dbReference type="EMBL" id="PNXT01000002">
    <property type="protein sequence ID" value="PTX82203.1"/>
    <property type="molecule type" value="Genomic_DNA"/>
</dbReference>
<reference evidence="9 10" key="1">
    <citation type="submission" date="2018-01" db="EMBL/GenBank/DDBJ databases">
        <title>Geographic spread and resistance mechanisms of dominant carbapenem-resistant Enterobacter cloacae complex clones ST171 and ST78.</title>
        <authorList>
            <person name="Gomez-Simmonds A."/>
            <person name="Annavajhala M.K."/>
            <person name="Wang Z."/>
            <person name="Macesic N."/>
            <person name="Hu Y."/>
            <person name="Giddins M.J."/>
            <person name="O'Malley A."/>
            <person name="Toussaint N.C."/>
            <person name="Whittier S."/>
            <person name="Torres V.J."/>
            <person name="Uhlemann A.-C."/>
        </authorList>
    </citation>
    <scope>NUCLEOTIDE SEQUENCE [LARGE SCALE GENOMIC DNA]</scope>
    <source>
        <strain evidence="9 10">78</strain>
    </source>
</reference>
<evidence type="ECO:0000256" key="1">
    <source>
        <dbReference type="ARBA" id="ARBA00005230"/>
    </source>
</evidence>
<keyword evidence="5" id="KW-0805">Transcription regulation</keyword>
<dbReference type="InterPro" id="IPR002712">
    <property type="entry name" value="CcdB"/>
</dbReference>
<comment type="similarity">
    <text evidence="1">Belongs to the CcdB toxin family.</text>
</comment>
<evidence type="ECO:0000256" key="6">
    <source>
        <dbReference type="ARBA" id="ARBA00023163"/>
    </source>
</evidence>
<keyword evidence="6" id="KW-0804">Transcription</keyword>
<gene>
    <name evidence="9" type="ORF">C1O12_22505</name>
</gene>
<dbReference type="AlphaFoldDB" id="A0A155E2A3"/>
<name>A0A155E2A3_9ENTR</name>
<evidence type="ECO:0000256" key="4">
    <source>
        <dbReference type="ARBA" id="ARBA00022649"/>
    </source>
</evidence>
<evidence type="ECO:0000256" key="8">
    <source>
        <dbReference type="ARBA" id="ARBA00033135"/>
    </source>
</evidence>
<evidence type="ECO:0000313" key="9">
    <source>
        <dbReference type="EMBL" id="PTX82203.1"/>
    </source>
</evidence>
<protein>
    <recommendedName>
        <fullName evidence="2">Toxin CcdB</fullName>
    </recommendedName>
    <alternativeName>
        <fullName evidence="8">Cytotoxic protein CcdB</fullName>
    </alternativeName>
    <alternativeName>
        <fullName evidence="7">Protein LetD</fullName>
    </alternativeName>
</protein>
<accession>A0A155GKU5</accession>
<dbReference type="InterPro" id="IPR011067">
    <property type="entry name" value="Plasmid_toxin/cell-grow_inhib"/>
</dbReference>
<organism evidence="9 10">
    <name type="scientific">Enterobacter hormaechei</name>
    <dbReference type="NCBI Taxonomy" id="158836"/>
    <lineage>
        <taxon>Bacteria</taxon>
        <taxon>Pseudomonadati</taxon>
        <taxon>Pseudomonadota</taxon>
        <taxon>Gammaproteobacteria</taxon>
        <taxon>Enterobacterales</taxon>
        <taxon>Enterobacteriaceae</taxon>
        <taxon>Enterobacter</taxon>
        <taxon>Enterobacter cloacae complex</taxon>
    </lineage>
</organism>
<sequence length="57" mass="6074">MKHVLVAPAVEVAGKPCVVMMHMMAGISLKELGERVADLTNSSASLRDALDFLISGY</sequence>
<dbReference type="RefSeq" id="WP_022646724.1">
    <property type="nucleotide sequence ID" value="NZ_AP025764.1"/>
</dbReference>
<evidence type="ECO:0000256" key="5">
    <source>
        <dbReference type="ARBA" id="ARBA00023015"/>
    </source>
</evidence>
<dbReference type="GeneID" id="99703976"/>
<evidence type="ECO:0000256" key="3">
    <source>
        <dbReference type="ARBA" id="ARBA00022491"/>
    </source>
</evidence>